<comment type="similarity">
    <text evidence="3">Belongs to the HAD-like hydrolase superfamily. SerB family.</text>
</comment>
<dbReference type="GO" id="GO:0006564">
    <property type="term" value="P:L-serine biosynthetic process"/>
    <property type="evidence" value="ECO:0007669"/>
    <property type="project" value="UniProtKB-KW"/>
</dbReference>
<evidence type="ECO:0000256" key="11">
    <source>
        <dbReference type="ARBA" id="ARBA00048523"/>
    </source>
</evidence>
<comment type="cofactor">
    <cofactor evidence="1">
        <name>Mg(2+)</name>
        <dbReference type="ChEBI" id="CHEBI:18420"/>
    </cofactor>
</comment>
<keyword evidence="7" id="KW-0378">Hydrolase</keyword>
<dbReference type="STRING" id="82374.NZ47_07945"/>
<evidence type="ECO:0000256" key="6">
    <source>
        <dbReference type="ARBA" id="ARBA00022723"/>
    </source>
</evidence>
<dbReference type="Gene3D" id="3.40.50.1000">
    <property type="entry name" value="HAD superfamily/HAD-like"/>
    <property type="match status" value="1"/>
</dbReference>
<dbReference type="RefSeq" id="WP_039208881.1">
    <property type="nucleotide sequence ID" value="NZ_JSCE01000163.1"/>
</dbReference>
<evidence type="ECO:0000313" key="13">
    <source>
        <dbReference type="Proteomes" id="UP000030993"/>
    </source>
</evidence>
<reference evidence="12 13" key="1">
    <citation type="journal article" date="2013" name="PLoS ONE">
        <title>Identification and characterization of three novel lipases belonging to families II and V from Anaerovibrio lipolyticus 5ST.</title>
        <authorList>
            <person name="Prive F."/>
            <person name="Kaderbhai N.N."/>
            <person name="Girdwood S."/>
            <person name="Worgan H.J."/>
            <person name="Pinloche E."/>
            <person name="Scollan N.D."/>
            <person name="Huws S.A."/>
            <person name="Newbold C.J."/>
        </authorList>
    </citation>
    <scope>NUCLEOTIDE SEQUENCE [LARGE SCALE GENOMIC DNA]</scope>
    <source>
        <strain evidence="12 13">5S</strain>
    </source>
</reference>
<protein>
    <recommendedName>
        <fullName evidence="4">phosphoserine phosphatase</fullName>
        <ecNumber evidence="4">3.1.3.3</ecNumber>
    </recommendedName>
</protein>
<comment type="catalytic activity">
    <reaction evidence="10">
        <text>O-phospho-L-serine + H2O = L-serine + phosphate</text>
        <dbReference type="Rhea" id="RHEA:21208"/>
        <dbReference type="ChEBI" id="CHEBI:15377"/>
        <dbReference type="ChEBI" id="CHEBI:33384"/>
        <dbReference type="ChEBI" id="CHEBI:43474"/>
        <dbReference type="ChEBI" id="CHEBI:57524"/>
        <dbReference type="EC" id="3.1.3.3"/>
    </reaction>
</comment>
<comment type="catalytic activity">
    <reaction evidence="11">
        <text>O-phospho-D-serine + H2O = D-serine + phosphate</text>
        <dbReference type="Rhea" id="RHEA:24873"/>
        <dbReference type="ChEBI" id="CHEBI:15377"/>
        <dbReference type="ChEBI" id="CHEBI:35247"/>
        <dbReference type="ChEBI" id="CHEBI:43474"/>
        <dbReference type="ChEBI" id="CHEBI:58680"/>
        <dbReference type="EC" id="3.1.3.3"/>
    </reaction>
</comment>
<evidence type="ECO:0000313" key="12">
    <source>
        <dbReference type="EMBL" id="KHM51900.1"/>
    </source>
</evidence>
<keyword evidence="5" id="KW-0028">Amino-acid biosynthesis</keyword>
<dbReference type="EMBL" id="JSCE01000163">
    <property type="protein sequence ID" value="KHM51900.1"/>
    <property type="molecule type" value="Genomic_DNA"/>
</dbReference>
<proteinExistence type="inferred from homology"/>
<dbReference type="PANTHER" id="PTHR43344">
    <property type="entry name" value="PHOSPHOSERINE PHOSPHATASE"/>
    <property type="match status" value="1"/>
</dbReference>
<keyword evidence="9" id="KW-0718">Serine biosynthesis</keyword>
<name>A0A0B2JU82_9FIRM</name>
<dbReference type="GO" id="GO:0036424">
    <property type="term" value="F:L-phosphoserine phosphatase activity"/>
    <property type="evidence" value="ECO:0007669"/>
    <property type="project" value="TreeGrafter"/>
</dbReference>
<dbReference type="InterPro" id="IPR050582">
    <property type="entry name" value="HAD-like_SerB"/>
</dbReference>
<dbReference type="Pfam" id="PF00702">
    <property type="entry name" value="Hydrolase"/>
    <property type="match status" value="1"/>
</dbReference>
<evidence type="ECO:0000256" key="9">
    <source>
        <dbReference type="ARBA" id="ARBA00023299"/>
    </source>
</evidence>
<dbReference type="InterPro" id="IPR036412">
    <property type="entry name" value="HAD-like_sf"/>
</dbReference>
<evidence type="ECO:0000256" key="3">
    <source>
        <dbReference type="ARBA" id="ARBA00009184"/>
    </source>
</evidence>
<comment type="pathway">
    <text evidence="2">Amino-acid biosynthesis; L-serine biosynthesis; L-serine from 3-phospho-D-glycerate: step 3/3.</text>
</comment>
<dbReference type="PANTHER" id="PTHR43344:SF2">
    <property type="entry name" value="PHOSPHOSERINE PHOSPHATASE"/>
    <property type="match status" value="1"/>
</dbReference>
<keyword evidence="13" id="KW-1185">Reference proteome</keyword>
<gene>
    <name evidence="12" type="ORF">NZ47_07945</name>
</gene>
<dbReference type="GO" id="GO:0000287">
    <property type="term" value="F:magnesium ion binding"/>
    <property type="evidence" value="ECO:0007669"/>
    <property type="project" value="TreeGrafter"/>
</dbReference>
<dbReference type="AlphaFoldDB" id="A0A0B2JU82"/>
<evidence type="ECO:0000256" key="10">
    <source>
        <dbReference type="ARBA" id="ARBA00048138"/>
    </source>
</evidence>
<comment type="caution">
    <text evidence="12">The sequence shown here is derived from an EMBL/GenBank/DDBJ whole genome shotgun (WGS) entry which is preliminary data.</text>
</comment>
<dbReference type="eggNOG" id="COG0560">
    <property type="taxonomic scope" value="Bacteria"/>
</dbReference>
<evidence type="ECO:0000256" key="4">
    <source>
        <dbReference type="ARBA" id="ARBA00012640"/>
    </source>
</evidence>
<keyword evidence="6" id="KW-0479">Metal-binding</keyword>
<dbReference type="EC" id="3.1.3.3" evidence="4"/>
<accession>A0A0B2JU82</accession>
<evidence type="ECO:0000256" key="7">
    <source>
        <dbReference type="ARBA" id="ARBA00022801"/>
    </source>
</evidence>
<dbReference type="NCBIfam" id="TIGR01488">
    <property type="entry name" value="HAD-SF-IB"/>
    <property type="match status" value="1"/>
</dbReference>
<evidence type="ECO:0000256" key="1">
    <source>
        <dbReference type="ARBA" id="ARBA00001946"/>
    </source>
</evidence>
<evidence type="ECO:0000256" key="2">
    <source>
        <dbReference type="ARBA" id="ARBA00005135"/>
    </source>
</evidence>
<dbReference type="SUPFAM" id="SSF56784">
    <property type="entry name" value="HAD-like"/>
    <property type="match status" value="1"/>
</dbReference>
<sequence>MTKFIFDLDGTITKEETLPLIARHFKVEEKIEELTRATVAGEVPFIESFIQRVNILGKLPVSKINQLLSQVEIYGELVRFIQNNVDMCSIATGNLNCWIEDLAKKIGCECFCSLGETENNQVARIVEILKKEDLVQRYKADGHRVVFVGDGNNDVEAMREADVAIASGLTHSPAPAAVSVADYVVFEEKELCVLLRQLCKC</sequence>
<dbReference type="GO" id="GO:0005737">
    <property type="term" value="C:cytoplasm"/>
    <property type="evidence" value="ECO:0007669"/>
    <property type="project" value="TreeGrafter"/>
</dbReference>
<dbReference type="InterPro" id="IPR023214">
    <property type="entry name" value="HAD_sf"/>
</dbReference>
<evidence type="ECO:0000256" key="8">
    <source>
        <dbReference type="ARBA" id="ARBA00022842"/>
    </source>
</evidence>
<organism evidence="12 13">
    <name type="scientific">Anaerovibrio lipolyticus</name>
    <dbReference type="NCBI Taxonomy" id="82374"/>
    <lineage>
        <taxon>Bacteria</taxon>
        <taxon>Bacillati</taxon>
        <taxon>Bacillota</taxon>
        <taxon>Negativicutes</taxon>
        <taxon>Selenomonadales</taxon>
        <taxon>Selenomonadaceae</taxon>
        <taxon>Anaerovibrio</taxon>
    </lineage>
</organism>
<evidence type="ECO:0000256" key="5">
    <source>
        <dbReference type="ARBA" id="ARBA00022605"/>
    </source>
</evidence>
<keyword evidence="8" id="KW-0460">Magnesium</keyword>
<dbReference type="Proteomes" id="UP000030993">
    <property type="component" value="Unassembled WGS sequence"/>
</dbReference>